<accession>A0ABY6L7Q0</accession>
<evidence type="ECO:0000259" key="9">
    <source>
        <dbReference type="PROSITE" id="PS51194"/>
    </source>
</evidence>
<feature type="domain" description="Helicase ATP-binding" evidence="8">
    <location>
        <begin position="142"/>
        <end position="390"/>
    </location>
</feature>
<feature type="short sequence motif" description="Q motif" evidence="6">
    <location>
        <begin position="111"/>
        <end position="139"/>
    </location>
</feature>
<proteinExistence type="predicted"/>
<dbReference type="CDD" id="cd18787">
    <property type="entry name" value="SF2_C_DEAD"/>
    <property type="match status" value="1"/>
</dbReference>
<dbReference type="PROSITE" id="PS51195">
    <property type="entry name" value="Q_MOTIF"/>
    <property type="match status" value="1"/>
</dbReference>
<dbReference type="Pfam" id="PF00271">
    <property type="entry name" value="Helicase_C"/>
    <property type="match status" value="1"/>
</dbReference>
<dbReference type="Gene3D" id="3.40.50.300">
    <property type="entry name" value="P-loop containing nucleotide triphosphate hydrolases"/>
    <property type="match status" value="2"/>
</dbReference>
<dbReference type="InterPro" id="IPR027417">
    <property type="entry name" value="P-loop_NTPase"/>
</dbReference>
<evidence type="ECO:0000256" key="7">
    <source>
        <dbReference type="SAM" id="MobiDB-lite"/>
    </source>
</evidence>
<dbReference type="Pfam" id="PF00270">
    <property type="entry name" value="DEAD"/>
    <property type="match status" value="1"/>
</dbReference>
<dbReference type="InterPro" id="IPR011545">
    <property type="entry name" value="DEAD/DEAH_box_helicase_dom"/>
</dbReference>
<evidence type="ECO:0000259" key="8">
    <source>
        <dbReference type="PROSITE" id="PS51192"/>
    </source>
</evidence>
<dbReference type="Proteomes" id="UP001235939">
    <property type="component" value="Chromosome 13"/>
</dbReference>
<feature type="domain" description="DEAD-box RNA helicase Q" evidence="10">
    <location>
        <begin position="111"/>
        <end position="139"/>
    </location>
</feature>
<name>A0ABY6L7Q0_9ARAC</name>
<keyword evidence="4" id="KW-0347">Helicase</keyword>
<keyword evidence="2" id="KW-0547">Nucleotide-binding</keyword>
<evidence type="ECO:0000256" key="1">
    <source>
        <dbReference type="ARBA" id="ARBA00012552"/>
    </source>
</evidence>
<dbReference type="SUPFAM" id="SSF52540">
    <property type="entry name" value="P-loop containing nucleoside triphosphate hydrolases"/>
    <property type="match status" value="2"/>
</dbReference>
<evidence type="ECO:0000256" key="3">
    <source>
        <dbReference type="ARBA" id="ARBA00022801"/>
    </source>
</evidence>
<dbReference type="PANTHER" id="PTHR47958">
    <property type="entry name" value="ATP-DEPENDENT RNA HELICASE DBP3"/>
    <property type="match status" value="1"/>
</dbReference>
<dbReference type="InterPro" id="IPR001650">
    <property type="entry name" value="Helicase_C-like"/>
</dbReference>
<dbReference type="SMART" id="SM00490">
    <property type="entry name" value="HELICc"/>
    <property type="match status" value="1"/>
</dbReference>
<keyword evidence="5" id="KW-0067">ATP-binding</keyword>
<sequence>MCRGIRDDIEQEDDEESYYRYVEENPELFQEKEESDQEVEYDEEGNPIWTKSKYIDPLPPIDHSTITYPPFEKNFYLEHADIQKLTEMEVNALTETLGLKVTGPSPPKPVSSFGHFGFDDNLLKVIRKSDYIQPTPIQAQGIPIALSGRDMIGIAKTGSGKTAAFLWPMLVHVMDQPELKEGDGPIGLILAPTRELAQQIYLEAKKFGKVYGLRVVCAYGGGSKWDQCKALQEGAEILVATPVGINTTWRIRNKWLGEIAENAVCRAEPLTSSRPKPPTCRGSPCWYWMKPTECSTWGLVSTAASMAEMCCSDGGCCRAASQVYLQPREARQTESCLVHLMQAKMCSGAAVQSWVHSNVPMCGAALMFSATFKRKVERLARDAMQDPVRVVQGVLGEANQDVTQHMVVINPQLKMTWLLSHLVDFTSQGSVLLFVTKKVNSEEMANQLKLNDFQDVSNTVTEMSPTCIDVLLLPYVSPTHGMLWQWGCSMGTWTRMKGLRSLRPSRRKNFPSWWPLMSPDVCDMSTELCIPAEGPFLNVNYGTILCGLWNAARGLDIPHIKTVVNYDMARDVDTHTHRVGRTGRAGETGTAYTLVTERDKEFAGHLVRNLEGANQPVPSELMELAMQASWFRKSRFKQGQGRPATGLGYRERPGLGASTSSHSRYEPPRPILPPNVVPSTGPQSNRLASMKKAFT</sequence>
<evidence type="ECO:0000256" key="5">
    <source>
        <dbReference type="ARBA" id="ARBA00022840"/>
    </source>
</evidence>
<dbReference type="InterPro" id="IPR014001">
    <property type="entry name" value="Helicase_ATP-bd"/>
</dbReference>
<dbReference type="InterPro" id="IPR014014">
    <property type="entry name" value="RNA_helicase_DEAD_Q_motif"/>
</dbReference>
<feature type="region of interest" description="Disordered" evidence="7">
    <location>
        <begin position="637"/>
        <end position="695"/>
    </location>
</feature>
<evidence type="ECO:0000313" key="12">
    <source>
        <dbReference type="Proteomes" id="UP001235939"/>
    </source>
</evidence>
<reference evidence="11 12" key="1">
    <citation type="submission" date="2022-01" db="EMBL/GenBank/DDBJ databases">
        <title>A chromosomal length assembly of Cordylochernes scorpioides.</title>
        <authorList>
            <person name="Zeh D."/>
            <person name="Zeh J."/>
        </authorList>
    </citation>
    <scope>NUCLEOTIDE SEQUENCE [LARGE SCALE GENOMIC DNA]</scope>
    <source>
        <strain evidence="11">IN4F17</strain>
        <tissue evidence="11">Whole Body</tissue>
    </source>
</reference>
<keyword evidence="3" id="KW-0378">Hydrolase</keyword>
<feature type="domain" description="Helicase C-terminal" evidence="9">
    <location>
        <begin position="418"/>
        <end position="625"/>
    </location>
</feature>
<dbReference type="PROSITE" id="PS51194">
    <property type="entry name" value="HELICASE_CTER"/>
    <property type="match status" value="1"/>
</dbReference>
<evidence type="ECO:0000259" key="10">
    <source>
        <dbReference type="PROSITE" id="PS51195"/>
    </source>
</evidence>
<dbReference type="SMART" id="SM00487">
    <property type="entry name" value="DEXDc"/>
    <property type="match status" value="1"/>
</dbReference>
<gene>
    <name evidence="11" type="ORF">LAZ67_13003238</name>
</gene>
<keyword evidence="12" id="KW-1185">Reference proteome</keyword>
<evidence type="ECO:0000256" key="6">
    <source>
        <dbReference type="PROSITE-ProRule" id="PRU00552"/>
    </source>
</evidence>
<organism evidence="11 12">
    <name type="scientific">Cordylochernes scorpioides</name>
    <dbReference type="NCBI Taxonomy" id="51811"/>
    <lineage>
        <taxon>Eukaryota</taxon>
        <taxon>Metazoa</taxon>
        <taxon>Ecdysozoa</taxon>
        <taxon>Arthropoda</taxon>
        <taxon>Chelicerata</taxon>
        <taxon>Arachnida</taxon>
        <taxon>Pseudoscorpiones</taxon>
        <taxon>Cheliferoidea</taxon>
        <taxon>Chernetidae</taxon>
        <taxon>Cordylochernes</taxon>
    </lineage>
</organism>
<dbReference type="PROSITE" id="PS51192">
    <property type="entry name" value="HELICASE_ATP_BIND_1"/>
    <property type="match status" value="1"/>
</dbReference>
<feature type="non-terminal residue" evidence="11">
    <location>
        <position position="1"/>
    </location>
</feature>
<protein>
    <recommendedName>
        <fullName evidence="1">RNA helicase</fullName>
        <ecNumber evidence="1">3.6.4.13</ecNumber>
    </recommendedName>
</protein>
<evidence type="ECO:0000313" key="11">
    <source>
        <dbReference type="EMBL" id="UYV76276.1"/>
    </source>
</evidence>
<dbReference type="EMBL" id="CP092875">
    <property type="protein sequence ID" value="UYV76276.1"/>
    <property type="molecule type" value="Genomic_DNA"/>
</dbReference>
<evidence type="ECO:0000256" key="4">
    <source>
        <dbReference type="ARBA" id="ARBA00022806"/>
    </source>
</evidence>
<dbReference type="EC" id="3.6.4.13" evidence="1"/>
<evidence type="ECO:0000256" key="2">
    <source>
        <dbReference type="ARBA" id="ARBA00022741"/>
    </source>
</evidence>